<name>A0A9J5ZBK3_SOLCO</name>
<gene>
    <name evidence="1" type="ORF">H5410_021514</name>
</gene>
<dbReference type="Proteomes" id="UP000824120">
    <property type="component" value="Chromosome 4"/>
</dbReference>
<evidence type="ECO:0000313" key="1">
    <source>
        <dbReference type="EMBL" id="KAG5610233.1"/>
    </source>
</evidence>
<keyword evidence="2" id="KW-1185">Reference proteome</keyword>
<dbReference type="EMBL" id="JACXVP010000004">
    <property type="protein sequence ID" value="KAG5610233.1"/>
    <property type="molecule type" value="Genomic_DNA"/>
</dbReference>
<dbReference type="AlphaFoldDB" id="A0A9J5ZBK3"/>
<evidence type="ECO:0000313" key="2">
    <source>
        <dbReference type="Proteomes" id="UP000824120"/>
    </source>
</evidence>
<reference evidence="1 2" key="1">
    <citation type="submission" date="2020-09" db="EMBL/GenBank/DDBJ databases">
        <title>De no assembly of potato wild relative species, Solanum commersonii.</title>
        <authorList>
            <person name="Cho K."/>
        </authorList>
    </citation>
    <scope>NUCLEOTIDE SEQUENCE [LARGE SCALE GENOMIC DNA]</scope>
    <source>
        <strain evidence="1">LZ3.2</strain>
        <tissue evidence="1">Leaf</tissue>
    </source>
</reference>
<sequence>MGRHREQDPEIFMETTLKSERWCPNSQLMSYYDVSRIEKWPSMESNRSNQTTQQPSQIISNIWINVWLENSMIPSMLTQIMIQSKSEAARVKVGEWFWNGRRLSLDWWSPLVDLDTKE</sequence>
<accession>A0A9J5ZBK3</accession>
<comment type="caution">
    <text evidence="1">The sequence shown here is derived from an EMBL/GenBank/DDBJ whole genome shotgun (WGS) entry which is preliminary data.</text>
</comment>
<organism evidence="1 2">
    <name type="scientific">Solanum commersonii</name>
    <name type="common">Commerson's wild potato</name>
    <name type="synonym">Commerson's nightshade</name>
    <dbReference type="NCBI Taxonomy" id="4109"/>
    <lineage>
        <taxon>Eukaryota</taxon>
        <taxon>Viridiplantae</taxon>
        <taxon>Streptophyta</taxon>
        <taxon>Embryophyta</taxon>
        <taxon>Tracheophyta</taxon>
        <taxon>Spermatophyta</taxon>
        <taxon>Magnoliopsida</taxon>
        <taxon>eudicotyledons</taxon>
        <taxon>Gunneridae</taxon>
        <taxon>Pentapetalae</taxon>
        <taxon>asterids</taxon>
        <taxon>lamiids</taxon>
        <taxon>Solanales</taxon>
        <taxon>Solanaceae</taxon>
        <taxon>Solanoideae</taxon>
        <taxon>Solaneae</taxon>
        <taxon>Solanum</taxon>
    </lineage>
</organism>
<dbReference type="OrthoDB" id="1305046at2759"/>
<proteinExistence type="predicted"/>
<protein>
    <submittedName>
        <fullName evidence="1">Uncharacterized protein</fullName>
    </submittedName>
</protein>